<keyword evidence="3" id="KW-1185">Reference proteome</keyword>
<reference evidence="2" key="1">
    <citation type="submission" date="2020-03" db="EMBL/GenBank/DDBJ databases">
        <authorList>
            <person name="Weist P."/>
        </authorList>
    </citation>
    <scope>NUCLEOTIDE SEQUENCE</scope>
</reference>
<evidence type="ECO:0000313" key="3">
    <source>
        <dbReference type="Proteomes" id="UP001153269"/>
    </source>
</evidence>
<gene>
    <name evidence="2" type="ORF">PLEPLA_LOCUS6866</name>
</gene>
<protein>
    <submittedName>
        <fullName evidence="2">Uncharacterized protein</fullName>
    </submittedName>
</protein>
<name>A0A9N7TWN5_PLEPL</name>
<feature type="region of interest" description="Disordered" evidence="1">
    <location>
        <begin position="80"/>
        <end position="129"/>
    </location>
</feature>
<comment type="caution">
    <text evidence="2">The sequence shown here is derived from an EMBL/GenBank/DDBJ whole genome shotgun (WGS) entry which is preliminary data.</text>
</comment>
<dbReference type="EMBL" id="CADEAL010000359">
    <property type="protein sequence ID" value="CAB1419038.1"/>
    <property type="molecule type" value="Genomic_DNA"/>
</dbReference>
<evidence type="ECO:0000256" key="1">
    <source>
        <dbReference type="SAM" id="MobiDB-lite"/>
    </source>
</evidence>
<feature type="compositionally biased region" description="Basic and acidic residues" evidence="1">
    <location>
        <begin position="1"/>
        <end position="10"/>
    </location>
</feature>
<organism evidence="2 3">
    <name type="scientific">Pleuronectes platessa</name>
    <name type="common">European plaice</name>
    <dbReference type="NCBI Taxonomy" id="8262"/>
    <lineage>
        <taxon>Eukaryota</taxon>
        <taxon>Metazoa</taxon>
        <taxon>Chordata</taxon>
        <taxon>Craniata</taxon>
        <taxon>Vertebrata</taxon>
        <taxon>Euteleostomi</taxon>
        <taxon>Actinopterygii</taxon>
        <taxon>Neopterygii</taxon>
        <taxon>Teleostei</taxon>
        <taxon>Neoteleostei</taxon>
        <taxon>Acanthomorphata</taxon>
        <taxon>Carangaria</taxon>
        <taxon>Pleuronectiformes</taxon>
        <taxon>Pleuronectoidei</taxon>
        <taxon>Pleuronectidae</taxon>
        <taxon>Pleuronectes</taxon>
    </lineage>
</organism>
<dbReference type="AlphaFoldDB" id="A0A9N7TWN5"/>
<feature type="region of interest" description="Disordered" evidence="1">
    <location>
        <begin position="1"/>
        <end position="33"/>
    </location>
</feature>
<sequence length="182" mass="20950">MDGDVRERSSPAEARAQTGAQQGSSGPLYPHAGLCRVINPSQANWRRDAVEEIEMEVVVLPPWESIHLVAAEIRVWEKREEGRERERDVKRQRTREREGEKERQTAFRDLDGASGDSKALQLGSATSSRPENKYWFVSSGVAHRENGSELSSQNAPIRLRERRDRNGREEIRLKLHPWEKRE</sequence>
<accession>A0A9N7TWN5</accession>
<feature type="compositionally biased region" description="Basic and acidic residues" evidence="1">
    <location>
        <begin position="80"/>
        <end position="111"/>
    </location>
</feature>
<proteinExistence type="predicted"/>
<evidence type="ECO:0000313" key="2">
    <source>
        <dbReference type="EMBL" id="CAB1419038.1"/>
    </source>
</evidence>
<feature type="region of interest" description="Disordered" evidence="1">
    <location>
        <begin position="143"/>
        <end position="166"/>
    </location>
</feature>
<dbReference type="Proteomes" id="UP001153269">
    <property type="component" value="Unassembled WGS sequence"/>
</dbReference>